<keyword evidence="2" id="KW-0732">Signal</keyword>
<keyword evidence="1" id="KW-0812">Transmembrane</keyword>
<feature type="signal peptide" evidence="2">
    <location>
        <begin position="1"/>
        <end position="21"/>
    </location>
</feature>
<reference evidence="3" key="2">
    <citation type="journal article" date="2015" name="Data Brief">
        <title>Shoot transcriptome of the giant reed, Arundo donax.</title>
        <authorList>
            <person name="Barrero R.A."/>
            <person name="Guerrero F.D."/>
            <person name="Moolhuijzen P."/>
            <person name="Goolsby J.A."/>
            <person name="Tidwell J."/>
            <person name="Bellgard S.E."/>
            <person name="Bellgard M.I."/>
        </authorList>
    </citation>
    <scope>NUCLEOTIDE SEQUENCE</scope>
    <source>
        <tissue evidence="3">Shoot tissue taken approximately 20 cm above the soil surface</tissue>
    </source>
</reference>
<evidence type="ECO:0000313" key="3">
    <source>
        <dbReference type="EMBL" id="JAD77466.1"/>
    </source>
</evidence>
<organism evidence="3">
    <name type="scientific">Arundo donax</name>
    <name type="common">Giant reed</name>
    <name type="synonym">Donax arundinaceus</name>
    <dbReference type="NCBI Taxonomy" id="35708"/>
    <lineage>
        <taxon>Eukaryota</taxon>
        <taxon>Viridiplantae</taxon>
        <taxon>Streptophyta</taxon>
        <taxon>Embryophyta</taxon>
        <taxon>Tracheophyta</taxon>
        <taxon>Spermatophyta</taxon>
        <taxon>Magnoliopsida</taxon>
        <taxon>Liliopsida</taxon>
        <taxon>Poales</taxon>
        <taxon>Poaceae</taxon>
        <taxon>PACMAD clade</taxon>
        <taxon>Arundinoideae</taxon>
        <taxon>Arundineae</taxon>
        <taxon>Arundo</taxon>
    </lineage>
</organism>
<sequence>MSHKKSMIILSFSLYVALTLAKIEQQGNNSILAYFCAAIFQYGLMAANSKMVLLVRQVLKDRYHETMGGTWNLIYGK</sequence>
<evidence type="ECO:0000256" key="2">
    <source>
        <dbReference type="SAM" id="SignalP"/>
    </source>
</evidence>
<feature type="chain" id="PRO_5002043259" evidence="2">
    <location>
        <begin position="22"/>
        <end position="77"/>
    </location>
</feature>
<evidence type="ECO:0000256" key="1">
    <source>
        <dbReference type="SAM" id="Phobius"/>
    </source>
</evidence>
<dbReference type="EMBL" id="GBRH01220429">
    <property type="protein sequence ID" value="JAD77466.1"/>
    <property type="molecule type" value="Transcribed_RNA"/>
</dbReference>
<dbReference type="AlphaFoldDB" id="A0A0A9CPF6"/>
<protein>
    <submittedName>
        <fullName evidence="3">Uncharacterized protein</fullName>
    </submittedName>
</protein>
<keyword evidence="1" id="KW-0472">Membrane</keyword>
<name>A0A0A9CPF6_ARUDO</name>
<proteinExistence type="predicted"/>
<feature type="transmembrane region" description="Helical" evidence="1">
    <location>
        <begin position="31"/>
        <end position="55"/>
    </location>
</feature>
<accession>A0A0A9CPF6</accession>
<keyword evidence="1" id="KW-1133">Transmembrane helix</keyword>
<reference evidence="3" key="1">
    <citation type="submission" date="2014-09" db="EMBL/GenBank/DDBJ databases">
        <authorList>
            <person name="Magalhaes I.L.F."/>
            <person name="Oliveira U."/>
            <person name="Santos F.R."/>
            <person name="Vidigal T.H.D.A."/>
            <person name="Brescovit A.D."/>
            <person name="Santos A.J."/>
        </authorList>
    </citation>
    <scope>NUCLEOTIDE SEQUENCE</scope>
    <source>
        <tissue evidence="3">Shoot tissue taken approximately 20 cm above the soil surface</tissue>
    </source>
</reference>